<dbReference type="GO" id="GO:0070485">
    <property type="term" value="P:dehydro-D-arabinono-1,4-lactone biosynthetic process"/>
    <property type="evidence" value="ECO:0007669"/>
    <property type="project" value="TreeGrafter"/>
</dbReference>
<dbReference type="InterPro" id="IPR023210">
    <property type="entry name" value="NADP_OxRdtase_dom"/>
</dbReference>
<dbReference type="InterPro" id="IPR036812">
    <property type="entry name" value="NAD(P)_OxRdtase_dom_sf"/>
</dbReference>
<keyword evidence="1" id="KW-0560">Oxidoreductase</keyword>
<accession>A0A8K0R2Q6</accession>
<dbReference type="Proteomes" id="UP000813461">
    <property type="component" value="Unassembled WGS sequence"/>
</dbReference>
<dbReference type="GO" id="GO:0005829">
    <property type="term" value="C:cytosol"/>
    <property type="evidence" value="ECO:0007669"/>
    <property type="project" value="TreeGrafter"/>
</dbReference>
<dbReference type="EMBL" id="JAGMVJ010000012">
    <property type="protein sequence ID" value="KAH7084077.1"/>
    <property type="molecule type" value="Genomic_DNA"/>
</dbReference>
<evidence type="ECO:0000256" key="1">
    <source>
        <dbReference type="ARBA" id="ARBA00023002"/>
    </source>
</evidence>
<reference evidence="3" key="1">
    <citation type="journal article" date="2021" name="Nat. Commun.">
        <title>Genetic determinants of endophytism in the Arabidopsis root mycobiome.</title>
        <authorList>
            <person name="Mesny F."/>
            <person name="Miyauchi S."/>
            <person name="Thiergart T."/>
            <person name="Pickel B."/>
            <person name="Atanasova L."/>
            <person name="Karlsson M."/>
            <person name="Huettel B."/>
            <person name="Barry K.W."/>
            <person name="Haridas S."/>
            <person name="Chen C."/>
            <person name="Bauer D."/>
            <person name="Andreopoulos W."/>
            <person name="Pangilinan J."/>
            <person name="LaButti K."/>
            <person name="Riley R."/>
            <person name="Lipzen A."/>
            <person name="Clum A."/>
            <person name="Drula E."/>
            <person name="Henrissat B."/>
            <person name="Kohler A."/>
            <person name="Grigoriev I.V."/>
            <person name="Martin F.M."/>
            <person name="Hacquard S."/>
        </authorList>
    </citation>
    <scope>NUCLEOTIDE SEQUENCE</scope>
    <source>
        <strain evidence="3">MPI-SDFR-AT-0120</strain>
    </source>
</reference>
<evidence type="ECO:0000313" key="4">
    <source>
        <dbReference type="Proteomes" id="UP000813461"/>
    </source>
</evidence>
<name>A0A8K0R2Q6_9PLEO</name>
<dbReference type="SUPFAM" id="SSF51430">
    <property type="entry name" value="NAD(P)-linked oxidoreductase"/>
    <property type="match status" value="1"/>
</dbReference>
<feature type="domain" description="NADP-dependent oxidoreductase" evidence="2">
    <location>
        <begin position="27"/>
        <end position="314"/>
    </location>
</feature>
<dbReference type="PANTHER" id="PTHR42686:SF1">
    <property type="entry name" value="GH17980P-RELATED"/>
    <property type="match status" value="1"/>
</dbReference>
<dbReference type="AlphaFoldDB" id="A0A8K0R2Q6"/>
<dbReference type="InterPro" id="IPR020471">
    <property type="entry name" value="AKR"/>
</dbReference>
<dbReference type="PANTHER" id="PTHR42686">
    <property type="entry name" value="GH17980P-RELATED"/>
    <property type="match status" value="1"/>
</dbReference>
<sequence>MAEGFAPITPRNAPTQPRKLSSLISTVVLGGGSFTHQSHPNPEKLPVRRIIEDAFARGIRTFDTSPYYGPSETLLGDAFSQPTITSKYAREDYVLMTKVGRIAATEFDYSPAWVRKSVGRSLGRLGTDYLDVVFCHDIEYVTDDDVLAAIETLLELVGEKKVRYIGCSGYNVERLVRIANVVKDTYGRPLDAVQAWGQLTLQNTRLETYGLPQFRAAGVDAIFCSSPLCIGLLRGNGVPIGALGDWHPAPAGLRQVALDASNWVESQGQNLAALAIRFSLIKVIRASNATSRTALIIACSTVAELESNLRAIDMVAQSPLVCSPLLDTINEACLKEDEPLFDGVRKILSSWLDYSFTSPEKEWDVQQKKMRTIASAESSI</sequence>
<comment type="caution">
    <text evidence="3">The sequence shown here is derived from an EMBL/GenBank/DDBJ whole genome shotgun (WGS) entry which is preliminary data.</text>
</comment>
<evidence type="ECO:0000313" key="3">
    <source>
        <dbReference type="EMBL" id="KAH7084077.1"/>
    </source>
</evidence>
<organism evidence="3 4">
    <name type="scientific">Paraphoma chrysanthemicola</name>
    <dbReference type="NCBI Taxonomy" id="798071"/>
    <lineage>
        <taxon>Eukaryota</taxon>
        <taxon>Fungi</taxon>
        <taxon>Dikarya</taxon>
        <taxon>Ascomycota</taxon>
        <taxon>Pezizomycotina</taxon>
        <taxon>Dothideomycetes</taxon>
        <taxon>Pleosporomycetidae</taxon>
        <taxon>Pleosporales</taxon>
        <taxon>Pleosporineae</taxon>
        <taxon>Phaeosphaeriaceae</taxon>
        <taxon>Paraphoma</taxon>
    </lineage>
</organism>
<dbReference type="GO" id="GO:0045290">
    <property type="term" value="F:D-arabinose 1-dehydrogenase [NAD(P)+] activity"/>
    <property type="evidence" value="ECO:0007669"/>
    <property type="project" value="TreeGrafter"/>
</dbReference>
<keyword evidence="4" id="KW-1185">Reference proteome</keyword>
<proteinExistence type="predicted"/>
<protein>
    <submittedName>
        <fullName evidence="3">Aldo/keto reductase family-domain-containing protein</fullName>
    </submittedName>
</protein>
<dbReference type="Gene3D" id="3.20.20.100">
    <property type="entry name" value="NADP-dependent oxidoreductase domain"/>
    <property type="match status" value="1"/>
</dbReference>
<evidence type="ECO:0000259" key="2">
    <source>
        <dbReference type="Pfam" id="PF00248"/>
    </source>
</evidence>
<gene>
    <name evidence="3" type="ORF">FB567DRAFT_528388</name>
</gene>
<dbReference type="Pfam" id="PF00248">
    <property type="entry name" value="Aldo_ket_red"/>
    <property type="match status" value="1"/>
</dbReference>
<dbReference type="OrthoDB" id="5286008at2759"/>